<dbReference type="Pfam" id="PF04031">
    <property type="entry name" value="Las1"/>
    <property type="match status" value="1"/>
</dbReference>
<dbReference type="GO" id="GO:0090730">
    <property type="term" value="C:Las1 complex"/>
    <property type="evidence" value="ECO:0007669"/>
    <property type="project" value="InterPro"/>
</dbReference>
<name>A0A0E0MKF8_ORYPU</name>
<dbReference type="Gramene" id="OPUNC12G05070.1">
    <property type="protein sequence ID" value="OPUNC12G05070.1"/>
    <property type="gene ID" value="OPUNC12G05070"/>
</dbReference>
<dbReference type="GO" id="GO:0030687">
    <property type="term" value="C:preribosome, large subunit precursor"/>
    <property type="evidence" value="ECO:0007669"/>
    <property type="project" value="TreeGrafter"/>
</dbReference>
<keyword evidence="2" id="KW-1185">Reference proteome</keyword>
<evidence type="ECO:0000313" key="2">
    <source>
        <dbReference type="Proteomes" id="UP000026962"/>
    </source>
</evidence>
<dbReference type="OMA" id="CIYWDSQ"/>
<organism evidence="1">
    <name type="scientific">Oryza punctata</name>
    <name type="common">Red rice</name>
    <dbReference type="NCBI Taxonomy" id="4537"/>
    <lineage>
        <taxon>Eukaryota</taxon>
        <taxon>Viridiplantae</taxon>
        <taxon>Streptophyta</taxon>
        <taxon>Embryophyta</taxon>
        <taxon>Tracheophyta</taxon>
        <taxon>Spermatophyta</taxon>
        <taxon>Magnoliopsida</taxon>
        <taxon>Liliopsida</taxon>
        <taxon>Poales</taxon>
        <taxon>Poaceae</taxon>
        <taxon>BOP clade</taxon>
        <taxon>Oryzoideae</taxon>
        <taxon>Oryzeae</taxon>
        <taxon>Oryzinae</taxon>
        <taxon>Oryza</taxon>
    </lineage>
</organism>
<dbReference type="PANTHER" id="PTHR15002">
    <property type="entry name" value="RIBOSOMAL BIOGENESIS PROTEIN LAS1L"/>
    <property type="match status" value="1"/>
</dbReference>
<dbReference type="Proteomes" id="UP000026962">
    <property type="component" value="Chromosome 12"/>
</dbReference>
<sequence>MSRAIPPPLPAAAAVASRVLAPTSAAAAAARKTLAGFALPLGLAPMEAATPEATGGFCGGGGGGGSGGLSTGRKLVPWSSWAEWRHVRDGLFSASPIAALRRIAAWRSRGTLPVPVDVTAAFVEIRLRDPFFRSVMVVDDALESEEMLAMLLVNGFVENPHKKTGYSISELADAVGIPRVLVDIRHESSHRTLPSLRLLRLAAIKAFDWLKCIYWDSQTNAIPDVQVEVRSKLHEINNFLMGKDSMKVKSGSKRKRSEKMISRNIKYVRRLYYACPSEVASVILDFFQRDAPESSENRDVLQTDMDVDQSSDIHSEISNNDMKTIITKLSEKEPRLLLGILKSVIETIETMEDIENKGEYNASLPAKVELLCSHVLWLVIKLKELKDSSCIGLVHEIGVLSSDRNAVPRFCLAKLLRKLLSLSIIGERSIIDAALVLIEMATNNVQEKLRKLPMLSLGKAARDSTLPEPTKETESVEEATEKLEMFKSRLKQKDLCLAENDTRASLNTIMPEKRNRWSTTKSWTPCPIGMIPCSFSSVAVLPTLDVVDFESRDEILEQHVNVEPDDHTEKIGYYSDPEKHLDAERIPELSRPSPEECEISDMPELTFPLKGRLLLGGVWKVVSEEELLFIKSKMKILL</sequence>
<accession>A0A0E0MKF8</accession>
<dbReference type="GO" id="GO:0004519">
    <property type="term" value="F:endonuclease activity"/>
    <property type="evidence" value="ECO:0007669"/>
    <property type="project" value="InterPro"/>
</dbReference>
<dbReference type="EnsemblPlants" id="OPUNC12G05070.1">
    <property type="protein sequence ID" value="OPUNC12G05070.1"/>
    <property type="gene ID" value="OPUNC12G05070"/>
</dbReference>
<evidence type="ECO:0000313" key="1">
    <source>
        <dbReference type="EnsemblPlants" id="OPUNC12G05070.1"/>
    </source>
</evidence>
<reference evidence="1" key="2">
    <citation type="submission" date="2018-05" db="EMBL/GenBank/DDBJ databases">
        <title>OpunRS2 (Oryza punctata Reference Sequence Version 2).</title>
        <authorList>
            <person name="Zhang J."/>
            <person name="Kudrna D."/>
            <person name="Lee S."/>
            <person name="Talag J."/>
            <person name="Welchert J."/>
            <person name="Wing R.A."/>
        </authorList>
    </citation>
    <scope>NUCLEOTIDE SEQUENCE [LARGE SCALE GENOMIC DNA]</scope>
</reference>
<dbReference type="GO" id="GO:0000460">
    <property type="term" value="P:maturation of 5.8S rRNA"/>
    <property type="evidence" value="ECO:0007669"/>
    <property type="project" value="TreeGrafter"/>
</dbReference>
<dbReference type="STRING" id="4537.A0A0E0MKF8"/>
<dbReference type="GO" id="GO:0000470">
    <property type="term" value="P:maturation of LSU-rRNA"/>
    <property type="evidence" value="ECO:0007669"/>
    <property type="project" value="TreeGrafter"/>
</dbReference>
<protein>
    <submittedName>
        <fullName evidence="1">Uncharacterized protein</fullName>
    </submittedName>
</protein>
<proteinExistence type="predicted"/>
<dbReference type="AlphaFoldDB" id="A0A0E0MKF8"/>
<dbReference type="eggNOG" id="KOG2425">
    <property type="taxonomic scope" value="Eukaryota"/>
</dbReference>
<dbReference type="InterPro" id="IPR007174">
    <property type="entry name" value="Las1"/>
</dbReference>
<dbReference type="PANTHER" id="PTHR15002:SF0">
    <property type="entry name" value="RIBOSOMAL BIOGENESIS PROTEIN LAS1L"/>
    <property type="match status" value="1"/>
</dbReference>
<reference evidence="1" key="1">
    <citation type="submission" date="2015-04" db="UniProtKB">
        <authorList>
            <consortium name="EnsemblPlants"/>
        </authorList>
    </citation>
    <scope>IDENTIFICATION</scope>
</reference>
<dbReference type="HOGENOM" id="CLU_031087_0_0_1"/>